<dbReference type="InterPro" id="IPR014748">
    <property type="entry name" value="Enoyl-CoA_hydra_C"/>
</dbReference>
<sequence length="263" mass="28889">MEWQFIKVSREDHLLIVTISRPDVMNSLHPPACRELDQIFNAFEEDPELWVAIITGEGEKAFCAGNDLKWQAEHGADALRREIEALKGGFGGITRRTTCFKPIIAAVNGLALGGGFEIALACDVIVSADHAYFGLPEPRVGAMAAAGGVVRLPRYVPHHIAMGMLLTGRRITADEAHRLGIVNEVVPLKELMACARKWAEDMLACSPVALRATKEAALRSLNLPLQEALTVAFPGMTTLRMSEDYMEGARAFAEKRKPRWTGR</sequence>
<comment type="similarity">
    <text evidence="1 3">Belongs to the enoyl-CoA hydratase/isomerase family.</text>
</comment>
<dbReference type="FunFam" id="3.90.226.10:FF:000009">
    <property type="entry name" value="Carnitinyl-CoA dehydratase"/>
    <property type="match status" value="1"/>
</dbReference>
<dbReference type="PANTHER" id="PTHR43802">
    <property type="entry name" value="ENOYL-COA HYDRATASE"/>
    <property type="match status" value="1"/>
</dbReference>
<evidence type="ECO:0000256" key="2">
    <source>
        <dbReference type="ARBA" id="ARBA00023239"/>
    </source>
</evidence>
<evidence type="ECO:0000256" key="1">
    <source>
        <dbReference type="ARBA" id="ARBA00005254"/>
    </source>
</evidence>
<dbReference type="Gene3D" id="3.90.226.10">
    <property type="entry name" value="2-enoyl-CoA Hydratase, Chain A, domain 1"/>
    <property type="match status" value="1"/>
</dbReference>
<dbReference type="STRING" id="39841.SAMN05660836_02664"/>
<dbReference type="SUPFAM" id="SSF52096">
    <property type="entry name" value="ClpP/crotonase"/>
    <property type="match status" value="1"/>
</dbReference>
<dbReference type="Proteomes" id="UP000199611">
    <property type="component" value="Unassembled WGS sequence"/>
</dbReference>
<dbReference type="OrthoDB" id="5365311at2"/>
<dbReference type="PROSITE" id="PS00166">
    <property type="entry name" value="ENOYL_COA_HYDRATASE"/>
    <property type="match status" value="1"/>
</dbReference>
<dbReference type="Gene3D" id="1.10.12.10">
    <property type="entry name" value="Lyase 2-enoyl-coa Hydratase, Chain A, domain 2"/>
    <property type="match status" value="1"/>
</dbReference>
<protein>
    <submittedName>
        <fullName evidence="4">Crotonobetainyl-CoA hydratase</fullName>
    </submittedName>
</protein>
<evidence type="ECO:0000313" key="4">
    <source>
        <dbReference type="EMBL" id="SFN10254.1"/>
    </source>
</evidence>
<dbReference type="InterPro" id="IPR001753">
    <property type="entry name" value="Enoyl-CoA_hydra/iso"/>
</dbReference>
<proteinExistence type="inferred from homology"/>
<dbReference type="InterPro" id="IPR029045">
    <property type="entry name" value="ClpP/crotonase-like_dom_sf"/>
</dbReference>
<evidence type="ECO:0000313" key="5">
    <source>
        <dbReference type="Proteomes" id="UP000199611"/>
    </source>
</evidence>
<keyword evidence="5" id="KW-1185">Reference proteome</keyword>
<keyword evidence="2" id="KW-0456">Lyase</keyword>
<organism evidence="4 5">
    <name type="scientific">Thermodesulforhabdus norvegica</name>
    <dbReference type="NCBI Taxonomy" id="39841"/>
    <lineage>
        <taxon>Bacteria</taxon>
        <taxon>Pseudomonadati</taxon>
        <taxon>Thermodesulfobacteriota</taxon>
        <taxon>Syntrophobacteria</taxon>
        <taxon>Syntrophobacterales</taxon>
        <taxon>Thermodesulforhabdaceae</taxon>
        <taxon>Thermodesulforhabdus</taxon>
    </lineage>
</organism>
<dbReference type="RefSeq" id="WP_093396493.1">
    <property type="nucleotide sequence ID" value="NZ_FOUU01000015.1"/>
</dbReference>
<dbReference type="AlphaFoldDB" id="A0A1I4W909"/>
<dbReference type="PANTHER" id="PTHR43802:SF1">
    <property type="entry name" value="IP11341P-RELATED"/>
    <property type="match status" value="1"/>
</dbReference>
<dbReference type="EMBL" id="FOUU01000015">
    <property type="protein sequence ID" value="SFN10254.1"/>
    <property type="molecule type" value="Genomic_DNA"/>
</dbReference>
<reference evidence="5" key="1">
    <citation type="submission" date="2016-10" db="EMBL/GenBank/DDBJ databases">
        <authorList>
            <person name="Varghese N."/>
            <person name="Submissions S."/>
        </authorList>
    </citation>
    <scope>NUCLEOTIDE SEQUENCE [LARGE SCALE GENOMIC DNA]</scope>
    <source>
        <strain evidence="5">DSM 9990</strain>
    </source>
</reference>
<dbReference type="CDD" id="cd06558">
    <property type="entry name" value="crotonase-like"/>
    <property type="match status" value="1"/>
</dbReference>
<dbReference type="InterPro" id="IPR018376">
    <property type="entry name" value="Enoyl-CoA_hyd/isom_CS"/>
</dbReference>
<dbReference type="Pfam" id="PF00378">
    <property type="entry name" value="ECH_1"/>
    <property type="match status" value="1"/>
</dbReference>
<dbReference type="GO" id="GO:0016829">
    <property type="term" value="F:lyase activity"/>
    <property type="evidence" value="ECO:0007669"/>
    <property type="project" value="UniProtKB-KW"/>
</dbReference>
<accession>A0A1I4W909</accession>
<gene>
    <name evidence="4" type="ORF">SAMN05660836_02664</name>
</gene>
<evidence type="ECO:0000256" key="3">
    <source>
        <dbReference type="RuleBase" id="RU003707"/>
    </source>
</evidence>
<name>A0A1I4W909_9BACT</name>